<evidence type="ECO:0000313" key="1">
    <source>
        <dbReference type="EMBL" id="QOX64682.1"/>
    </source>
</evidence>
<reference evidence="1" key="1">
    <citation type="submission" date="2019-08" db="EMBL/GenBank/DDBJ databases">
        <title>Genome sequence of Clostridiales bacterium MT110.</title>
        <authorList>
            <person name="Cao J."/>
        </authorList>
    </citation>
    <scope>NUCLEOTIDE SEQUENCE</scope>
    <source>
        <strain evidence="1">MT110</strain>
    </source>
</reference>
<gene>
    <name evidence="1" type="ORF">FRZ06_15695</name>
</gene>
<keyword evidence="2" id="KW-1185">Reference proteome</keyword>
<dbReference type="Proteomes" id="UP000594014">
    <property type="component" value="Chromosome"/>
</dbReference>
<name>A0ACD1ADS8_9FIRM</name>
<accession>A0ACD1ADS8</accession>
<sequence length="503" mass="54423">MAETNFKEVGMFKQLQAEAAGFNARRSLIAVLIIVAISMLLTNFTPEDPTEFGALATLPALFLVIYIFITKRILEALTLASVMGFMMVSRDDVLGSFSGSLLEVMMSEDIAWLIIVCGLMGSIISLIEKAGGAFAFGEWVAKRAKTRKSSLMWTWFLGVIVFIDDYLNSLTVGSCMAPVTDKHKVPREFLAYVVDSTAAPLCVIIPISTWAVFCGKLLEVNGWAPAGEGLIYFIKTLPFNFYGWIAALIVPLIILGVIPIFGPMKKAEQRVLDGGPLAPAGSEKIDIRSGAGDVEIPKNPKVINFLLPIIVLVAATIYFDVDMQMGVLVTVGFMFVLYLAQNLMSAEDFSDVALQGIKNMILPLMLMVLAFLFAEVNDQIGFTYYVISSAAEFMTPELMPVTIFIILAITEFITGTNWGMYVIALPIVIPLAVALDVNTALAVSAVLSAGVFGSHICFYSDATILTSAATGCNNFDHAYTQAPFGILAASISAVLFLIAGFVF</sequence>
<proteinExistence type="predicted"/>
<protein>
    <submittedName>
        <fullName evidence="1">Sodium:proton antiporter</fullName>
    </submittedName>
</protein>
<organism evidence="1 2">
    <name type="scientific">Anoxybacterium hadale</name>
    <dbReference type="NCBI Taxonomy" id="3408580"/>
    <lineage>
        <taxon>Bacteria</taxon>
        <taxon>Bacillati</taxon>
        <taxon>Bacillota</taxon>
        <taxon>Clostridia</taxon>
        <taxon>Peptostreptococcales</taxon>
        <taxon>Anaerovoracaceae</taxon>
        <taxon>Anoxybacterium</taxon>
    </lineage>
</organism>
<dbReference type="EMBL" id="CP042469">
    <property type="protein sequence ID" value="QOX64682.1"/>
    <property type="molecule type" value="Genomic_DNA"/>
</dbReference>
<evidence type="ECO:0000313" key="2">
    <source>
        <dbReference type="Proteomes" id="UP000594014"/>
    </source>
</evidence>